<sequence length="127" mass="14146">MPPAVSINSAYATRVFWTGWREATGLGELPERGYKTSETLCGWHERKQARRRGTNAKEEARFLRGESGSIRLPVFRIIDAGAAHKQVAFASISNTPSSNALHAQFTADAKRERRVARTQTDVCARQT</sequence>
<protein>
    <submittedName>
        <fullName evidence="1">Uncharacterized protein</fullName>
    </submittedName>
</protein>
<reference evidence="1 2" key="1">
    <citation type="submission" date="2023-03" db="EMBL/GenBank/DDBJ databases">
        <title>High recombination rates correlate with genetic variation in Cardiocondyla obscurior ants.</title>
        <authorList>
            <person name="Errbii M."/>
        </authorList>
    </citation>
    <scope>NUCLEOTIDE SEQUENCE [LARGE SCALE GENOMIC DNA]</scope>
    <source>
        <strain evidence="1">Alpha-2009</strain>
        <tissue evidence="1">Whole body</tissue>
    </source>
</reference>
<dbReference type="EMBL" id="JADYXP020000024">
    <property type="protein sequence ID" value="KAL0101419.1"/>
    <property type="molecule type" value="Genomic_DNA"/>
</dbReference>
<dbReference type="Proteomes" id="UP001430953">
    <property type="component" value="Unassembled WGS sequence"/>
</dbReference>
<name>A0AAW2EGA5_9HYME</name>
<evidence type="ECO:0000313" key="2">
    <source>
        <dbReference type="Proteomes" id="UP001430953"/>
    </source>
</evidence>
<dbReference type="AlphaFoldDB" id="A0AAW2EGA5"/>
<gene>
    <name evidence="1" type="ORF">PUN28_018920</name>
</gene>
<keyword evidence="2" id="KW-1185">Reference proteome</keyword>
<comment type="caution">
    <text evidence="1">The sequence shown here is derived from an EMBL/GenBank/DDBJ whole genome shotgun (WGS) entry which is preliminary data.</text>
</comment>
<evidence type="ECO:0000313" key="1">
    <source>
        <dbReference type="EMBL" id="KAL0101419.1"/>
    </source>
</evidence>
<proteinExistence type="predicted"/>
<accession>A0AAW2EGA5</accession>
<organism evidence="1 2">
    <name type="scientific">Cardiocondyla obscurior</name>
    <dbReference type="NCBI Taxonomy" id="286306"/>
    <lineage>
        <taxon>Eukaryota</taxon>
        <taxon>Metazoa</taxon>
        <taxon>Ecdysozoa</taxon>
        <taxon>Arthropoda</taxon>
        <taxon>Hexapoda</taxon>
        <taxon>Insecta</taxon>
        <taxon>Pterygota</taxon>
        <taxon>Neoptera</taxon>
        <taxon>Endopterygota</taxon>
        <taxon>Hymenoptera</taxon>
        <taxon>Apocrita</taxon>
        <taxon>Aculeata</taxon>
        <taxon>Formicoidea</taxon>
        <taxon>Formicidae</taxon>
        <taxon>Myrmicinae</taxon>
        <taxon>Cardiocondyla</taxon>
    </lineage>
</organism>